<dbReference type="GO" id="GO:0035556">
    <property type="term" value="P:intracellular signal transduction"/>
    <property type="evidence" value="ECO:0007669"/>
    <property type="project" value="InterPro"/>
</dbReference>
<dbReference type="GO" id="GO:0005737">
    <property type="term" value="C:cytoplasm"/>
    <property type="evidence" value="ECO:0007669"/>
    <property type="project" value="TreeGrafter"/>
</dbReference>
<name>A0A834P9D3_VESPE</name>
<comment type="similarity">
    <text evidence="1">Belongs to the SH3BP5 family.</text>
</comment>
<dbReference type="Pfam" id="PF05276">
    <property type="entry name" value="SH3BP5"/>
    <property type="match status" value="1"/>
</dbReference>
<dbReference type="GO" id="GO:0004860">
    <property type="term" value="F:protein kinase inhibitor activity"/>
    <property type="evidence" value="ECO:0007669"/>
    <property type="project" value="TreeGrafter"/>
</dbReference>
<feature type="compositionally biased region" description="Polar residues" evidence="4">
    <location>
        <begin position="862"/>
        <end position="881"/>
    </location>
</feature>
<evidence type="ECO:0000256" key="1">
    <source>
        <dbReference type="ARBA" id="ARBA00007796"/>
    </source>
</evidence>
<feature type="compositionally biased region" description="Polar residues" evidence="4">
    <location>
        <begin position="829"/>
        <end position="843"/>
    </location>
</feature>
<feature type="coiled-coil region" evidence="3">
    <location>
        <begin position="159"/>
        <end position="214"/>
    </location>
</feature>
<organism evidence="5 6">
    <name type="scientific">Vespula pensylvanica</name>
    <name type="common">Western yellow jacket</name>
    <name type="synonym">Wasp</name>
    <dbReference type="NCBI Taxonomy" id="30213"/>
    <lineage>
        <taxon>Eukaryota</taxon>
        <taxon>Metazoa</taxon>
        <taxon>Ecdysozoa</taxon>
        <taxon>Arthropoda</taxon>
        <taxon>Hexapoda</taxon>
        <taxon>Insecta</taxon>
        <taxon>Pterygota</taxon>
        <taxon>Neoptera</taxon>
        <taxon>Endopterygota</taxon>
        <taxon>Hymenoptera</taxon>
        <taxon>Apocrita</taxon>
        <taxon>Aculeata</taxon>
        <taxon>Vespoidea</taxon>
        <taxon>Vespidae</taxon>
        <taxon>Vespinae</taxon>
        <taxon>Vespula</taxon>
    </lineage>
</organism>
<evidence type="ECO:0000256" key="2">
    <source>
        <dbReference type="ARBA" id="ARBA00023054"/>
    </source>
</evidence>
<evidence type="ECO:0000313" key="5">
    <source>
        <dbReference type="EMBL" id="KAF7434104.1"/>
    </source>
</evidence>
<feature type="coiled-coil region" evidence="3">
    <location>
        <begin position="617"/>
        <end position="739"/>
    </location>
</feature>
<dbReference type="PANTHER" id="PTHR19423:SF1">
    <property type="entry name" value="SH3 DOMAIN-BINDING PROTEIN 5"/>
    <property type="match status" value="1"/>
</dbReference>
<keyword evidence="2 3" id="KW-0175">Coiled coil</keyword>
<dbReference type="EMBL" id="JACSDY010000002">
    <property type="protein sequence ID" value="KAF7434104.1"/>
    <property type="molecule type" value="Genomic_DNA"/>
</dbReference>
<sequence>MDVAEDAEGSLDPRIQIELENLNNATDDINKLETELDEAHTAFRQLLTELTRRLKEVADKLGITCIEKARCYYEALEVAHLAQVECQKQAQLFQRANEIHAAAKETVALAETRFTSHQHEWKFDQAWQDMLNHATIKVMDAENQKAECGREHHRKAMIFQDAEKKLFQLEEKYRRYIIKSRPYFEVKAQCDQMLTTQKERVEYLQKAIKDAKHNYASSLRILENISNQIHQQRKDNDILANGPREPGVGAELITSGDNLKYKMDFKKVNHKNIISTVDDEYRKNVQHQQDNNDFKITSSAGHLGRRSIDGSEATSNQWELELQASMEKLNCAPFNSKDSENDERKIRDIFKKEICDTHLRDKNDTIDFADDLQCNVLKNEESTEHTANLFKKLSTDVEISKTSIDVPSVSSSTSLQSLCHNFINSVQTRSKYINDITKSLYKESITKRDYFGEAVKSSEKVVNLNTSTYLPNRISEVDLRNLKSQTNAKTNIEDIKHNYSMPKLYDCTESNVLDKVTTNITSLSSLKNLSTSICYSANSSPIKSVNLFSSKNKRSSDNELHRIQNKTSFERLRKKSSSIKELPLLSLDNNDKLDKLKKSYMILKQKVCRSHELIKLYNDKLKECERMKIDLDLANKETKKMTTNYNGTLAKVIKLELQNTEYKKKIESLSNTIVMHETKIAGDQQHLQQLTCKLKEIEDKHMDERLQIDMEKTLLQDKVKELERQLKISNKTNNSTKKEKINKKQQGIDKGIYCCLENVIPRVDVAVNTIKHVELNTQVEKNVMTDMTFQADKDNLYLLFCDKCEDLVCNPAEKICKTMGTNPEIIPQLPSSTKSQSTVSVPISSPEKDEDSQTNNKKRLGVQNSSEDINVHDNNSNLTSVPSSSELPKMLSSSSQDPCIAREESFSDVTKNSSFSSKFDELTDLLKTSCIMKENNNTSNSSSFNNLLHNFEKLKKKMKKLERKVEKQSQEKKQLDTNCFPHAPCINYYSNEMLNHNFSLNMISTFLNGLQDIVNKNIRRRNKAQKRKCEPKVCKFSSKKIKLKRVQQNLSMCNNVWNVDSIKSSNERTTRTDNSTSNDNLDNSCNSINNDVTLDDDSNDINVDKVNCYDNVIKEHLNDTVSIPNNSKIEKLRIANNKQEKNPVIVTCQTASDNVSNSMEETNSSSLDNEDCSIPTVTSKKQTINGPLVVEGFDHKSKDSSKNKIRSSDKDTIMVMNDLVPNTNIASTSSASVSINKSSVSDTKKQISIPFIKKFENTESTVEEMPAIIDNIPPFIETSTFMNENKGNDSTINTTANTSSISSVIVTVSDTSTSSITSNNKSPTTANIKSRKRKLQISEKELNQSNLIKDLSTLEKNNKDICNIGNDGTCIIENTKNNTPEKVINNKSDVQITDNPCLIPQKKQCTVHLMKINNQEVSTLHNENLDASQETNDKSVKTTLANISDSTSTDEEKIDSIENQSNNINVETKHSFAKRKSPRSNYVFASNKTRVGLMGRLKHLRSQSLVKVSNVELFNSNEPETVNNKSTNQSKCVSISASNKNNGMEKSLMENLGELKKTYKNWTTKDLLDDSFNSNEQAKLADELTENIAPAASLDFELTDVNKNTEDKCFINIMTSLQDSNPMQDKDVSTDSNSDTTTEKKSIESDEDICLELCHKTITDEEDQIIKDVTLHSSVFTLISPLKDDSIPVGISKKYSKKKINKPIQDVAIGPHRIYPTQELDILMHSEHTLTSEAEQTNILNNTNKATKIKTDRKIISKGESKLQSKFLDKNIQQVNRVSQKKEKLLNSFACEESIEEHCSVSINVQKQSTSEMTMNEAKKDTSINSYENGEIHSEIFTDPTNTTMYNDDVNIQTHNVIVNDLEAVSANNGVDAKNISNDLVNPITLLENHLKTNQHTRGLRNSKKALKIIEPLCIQTDNFVNKQLYRIINDTDWSMSVHRDVVNKLSSICSVRIVAKCIVDFMLERKENNLDKSYTPPAPLMTITQQKIVTLLVDLEIKLPTVIKWVQAGIEYKIFRLNNAPMLHQIQNLIRLYIVLTRIQKDREKARMLCCDALYCLGLHAIPVIYTVLTCWPEIFPQFTENIDILPKYMAHFIMSLQANNFPQLYALKNLLSTYYKYKAGSSLTKNLVEESLKSLEVRSNSNAGADNLKTAIILLAKKEGISWSYTNIIQSRLLPNIINKKYLSMYEPFCLLGYLMRTFPVEDNDGIVKNVIEQLSDLIDSGKGSHDQQEGIVSALLSLSRHDVEKVISSVMKWIPSKSLRITTIDQYYAFFRQRTKIHWKNYLKKLNKVYVKDIRL</sequence>
<proteinExistence type="inferred from homology"/>
<evidence type="ECO:0000313" key="6">
    <source>
        <dbReference type="Proteomes" id="UP000600918"/>
    </source>
</evidence>
<dbReference type="InterPro" id="IPR007940">
    <property type="entry name" value="SH3BP5"/>
</dbReference>
<feature type="region of interest" description="Disordered" evidence="4">
    <location>
        <begin position="1620"/>
        <end position="1642"/>
    </location>
</feature>
<feature type="region of interest" description="Disordered" evidence="4">
    <location>
        <begin position="827"/>
        <end position="894"/>
    </location>
</feature>
<keyword evidence="6" id="KW-1185">Reference proteome</keyword>
<accession>A0A834P9D3</accession>
<feature type="coiled-coil region" evidence="3">
    <location>
        <begin position="944"/>
        <end position="978"/>
    </location>
</feature>
<dbReference type="Proteomes" id="UP000600918">
    <property type="component" value="Unassembled WGS sequence"/>
</dbReference>
<feature type="coiled-coil region" evidence="3">
    <location>
        <begin position="15"/>
        <end position="49"/>
    </location>
</feature>
<protein>
    <submittedName>
        <fullName evidence="5">Uncharacterized protein</fullName>
    </submittedName>
</protein>
<feature type="compositionally biased region" description="Low complexity" evidence="4">
    <location>
        <begin position="882"/>
        <end position="894"/>
    </location>
</feature>
<dbReference type="PANTHER" id="PTHR19423">
    <property type="entry name" value="SH3 DOMAIN-BINDING PROTEIN 5"/>
    <property type="match status" value="1"/>
</dbReference>
<reference evidence="5" key="1">
    <citation type="journal article" date="2020" name="G3 (Bethesda)">
        <title>High-Quality Assemblies for Three Invasive Social Wasps from the &lt;i&gt;Vespula&lt;/i&gt; Genus.</title>
        <authorList>
            <person name="Harrop T.W.R."/>
            <person name="Guhlin J."/>
            <person name="McLaughlin G.M."/>
            <person name="Permina E."/>
            <person name="Stockwell P."/>
            <person name="Gilligan J."/>
            <person name="Le Lec M.F."/>
            <person name="Gruber M.A.M."/>
            <person name="Quinn O."/>
            <person name="Lovegrove M."/>
            <person name="Duncan E.J."/>
            <person name="Remnant E.J."/>
            <person name="Van Eeckhoven J."/>
            <person name="Graham B."/>
            <person name="Knapp R.A."/>
            <person name="Langford K.W."/>
            <person name="Kronenberg Z."/>
            <person name="Press M.O."/>
            <person name="Eacker S.M."/>
            <person name="Wilson-Rankin E.E."/>
            <person name="Purcell J."/>
            <person name="Lester P.J."/>
            <person name="Dearden P.K."/>
        </authorList>
    </citation>
    <scope>NUCLEOTIDE SEQUENCE</scope>
    <source>
        <strain evidence="5">Volc-1</strain>
    </source>
</reference>
<comment type="caution">
    <text evidence="5">The sequence shown here is derived from an EMBL/GenBank/DDBJ whole genome shotgun (WGS) entry which is preliminary data.</text>
</comment>
<evidence type="ECO:0000256" key="3">
    <source>
        <dbReference type="SAM" id="Coils"/>
    </source>
</evidence>
<gene>
    <name evidence="5" type="ORF">H0235_002295</name>
</gene>
<evidence type="ECO:0000256" key="4">
    <source>
        <dbReference type="SAM" id="MobiDB-lite"/>
    </source>
</evidence>